<dbReference type="PANTHER" id="PTHR38459:SF1">
    <property type="entry name" value="PROPHAGE BACTOPRENOL-LINKED GLUCOSE TRANSLOCASE HOMOLOG"/>
    <property type="match status" value="1"/>
</dbReference>
<comment type="subcellular location">
    <subcellularLocation>
        <location evidence="1">Membrane</location>
        <topology evidence="1">Multi-pass membrane protein</topology>
    </subcellularLocation>
</comment>
<feature type="transmembrane region" description="Helical" evidence="6">
    <location>
        <begin position="85"/>
        <end position="107"/>
    </location>
</feature>
<feature type="transmembrane region" description="Helical" evidence="6">
    <location>
        <begin position="46"/>
        <end position="65"/>
    </location>
</feature>
<feature type="transmembrane region" description="Helical" evidence="6">
    <location>
        <begin position="119"/>
        <end position="141"/>
    </location>
</feature>
<reference evidence="8 9" key="1">
    <citation type="submission" date="2018-03" db="EMBL/GenBank/DDBJ databases">
        <title>Bacillus urumqiensis sp. nov., a moderately haloalkaliphilic bacterium isolated from a salt lake.</title>
        <authorList>
            <person name="Zhao B."/>
            <person name="Liao Z."/>
        </authorList>
    </citation>
    <scope>NUCLEOTIDE SEQUENCE [LARGE SCALE GENOMIC DNA]</scope>
    <source>
        <strain evidence="8 9">BZ-SZ-XJ18</strain>
    </source>
</reference>
<dbReference type="InterPro" id="IPR051401">
    <property type="entry name" value="GtrA_CellWall_Glycosyl"/>
</dbReference>
<evidence type="ECO:0000256" key="4">
    <source>
        <dbReference type="ARBA" id="ARBA00022989"/>
    </source>
</evidence>
<gene>
    <name evidence="8" type="ORF">C6I21_04240</name>
</gene>
<dbReference type="OrthoDB" id="9812049at2"/>
<keyword evidence="5 6" id="KW-0472">Membrane</keyword>
<keyword evidence="4 6" id="KW-1133">Transmembrane helix</keyword>
<protein>
    <submittedName>
        <fullName evidence="8">GtrA family protein</fullName>
    </submittedName>
</protein>
<evidence type="ECO:0000313" key="9">
    <source>
        <dbReference type="Proteomes" id="UP000243650"/>
    </source>
</evidence>
<evidence type="ECO:0000256" key="3">
    <source>
        <dbReference type="ARBA" id="ARBA00022692"/>
    </source>
</evidence>
<evidence type="ECO:0000313" key="8">
    <source>
        <dbReference type="EMBL" id="PRO66560.1"/>
    </source>
</evidence>
<dbReference type="GO" id="GO:0000271">
    <property type="term" value="P:polysaccharide biosynthetic process"/>
    <property type="evidence" value="ECO:0007669"/>
    <property type="project" value="InterPro"/>
</dbReference>
<evidence type="ECO:0000256" key="1">
    <source>
        <dbReference type="ARBA" id="ARBA00004141"/>
    </source>
</evidence>
<dbReference type="AlphaFoldDB" id="A0A2P6MJU5"/>
<comment type="similarity">
    <text evidence="2">Belongs to the GtrA family.</text>
</comment>
<proteinExistence type="inferred from homology"/>
<evidence type="ECO:0000259" key="7">
    <source>
        <dbReference type="Pfam" id="PF04138"/>
    </source>
</evidence>
<dbReference type="EMBL" id="PVNS01000003">
    <property type="protein sequence ID" value="PRO66560.1"/>
    <property type="molecule type" value="Genomic_DNA"/>
</dbReference>
<keyword evidence="9" id="KW-1185">Reference proteome</keyword>
<evidence type="ECO:0000256" key="6">
    <source>
        <dbReference type="SAM" id="Phobius"/>
    </source>
</evidence>
<sequence length="144" mass="16068">MSAFFYPTKRGARQAGKYSIIGISCALLDLGVLNGLLLLYPTQQTLLLGVFNTLAYTAAILNSYYWNTRYTFRVDKGKRQFAGFLIQALVSLFIANGVFLFGFHVLLPMTGLPLWLDTNIAKGASMLASSTASFFFMKYFVFRA</sequence>
<comment type="caution">
    <text evidence="8">The sequence shown here is derived from an EMBL/GenBank/DDBJ whole genome shotgun (WGS) entry which is preliminary data.</text>
</comment>
<dbReference type="RefSeq" id="WP_105958196.1">
    <property type="nucleotide sequence ID" value="NZ_PVNS01000003.1"/>
</dbReference>
<accession>A0A2P6MJU5</accession>
<dbReference type="Proteomes" id="UP000243650">
    <property type="component" value="Unassembled WGS sequence"/>
</dbReference>
<evidence type="ECO:0000256" key="5">
    <source>
        <dbReference type="ARBA" id="ARBA00023136"/>
    </source>
</evidence>
<feature type="transmembrane region" description="Helical" evidence="6">
    <location>
        <begin position="20"/>
        <end position="40"/>
    </location>
</feature>
<dbReference type="PANTHER" id="PTHR38459">
    <property type="entry name" value="PROPHAGE BACTOPRENOL-LINKED GLUCOSE TRANSLOCASE HOMOLOG"/>
    <property type="match status" value="1"/>
</dbReference>
<name>A0A2P6MJU5_ALKUR</name>
<dbReference type="GO" id="GO:0005886">
    <property type="term" value="C:plasma membrane"/>
    <property type="evidence" value="ECO:0007669"/>
    <property type="project" value="TreeGrafter"/>
</dbReference>
<organism evidence="8 9">
    <name type="scientific">Alkalicoccus urumqiensis</name>
    <name type="common">Bacillus urumqiensis</name>
    <dbReference type="NCBI Taxonomy" id="1548213"/>
    <lineage>
        <taxon>Bacteria</taxon>
        <taxon>Bacillati</taxon>
        <taxon>Bacillota</taxon>
        <taxon>Bacilli</taxon>
        <taxon>Bacillales</taxon>
        <taxon>Bacillaceae</taxon>
        <taxon>Alkalicoccus</taxon>
    </lineage>
</organism>
<dbReference type="Pfam" id="PF04138">
    <property type="entry name" value="GtrA_DPMS_TM"/>
    <property type="match status" value="1"/>
</dbReference>
<feature type="domain" description="GtrA/DPMS transmembrane" evidence="7">
    <location>
        <begin position="17"/>
        <end position="142"/>
    </location>
</feature>
<evidence type="ECO:0000256" key="2">
    <source>
        <dbReference type="ARBA" id="ARBA00009399"/>
    </source>
</evidence>
<dbReference type="InterPro" id="IPR007267">
    <property type="entry name" value="GtrA_DPMS_TM"/>
</dbReference>
<keyword evidence="3 6" id="KW-0812">Transmembrane</keyword>